<evidence type="ECO:0000313" key="3">
    <source>
        <dbReference type="EMBL" id="CAD8999444.1"/>
    </source>
</evidence>
<dbReference type="AlphaFoldDB" id="A0A7S1I347"/>
<accession>A0A7S1I347</accession>
<evidence type="ECO:0000256" key="1">
    <source>
        <dbReference type="SAM" id="MobiDB-lite"/>
    </source>
</evidence>
<dbReference type="EMBL" id="HBGA01028374">
    <property type="protein sequence ID" value="CAD8999444.1"/>
    <property type="molecule type" value="Transcribed_RNA"/>
</dbReference>
<reference evidence="3" key="1">
    <citation type="submission" date="2021-01" db="EMBL/GenBank/DDBJ databases">
        <authorList>
            <person name="Corre E."/>
            <person name="Pelletier E."/>
            <person name="Niang G."/>
            <person name="Scheremetjew M."/>
            <person name="Finn R."/>
            <person name="Kale V."/>
            <person name="Holt S."/>
            <person name="Cochrane G."/>
            <person name="Meng A."/>
            <person name="Brown T."/>
            <person name="Cohen L."/>
        </authorList>
    </citation>
    <scope>NUCLEOTIDE SEQUENCE</scope>
    <source>
        <strain evidence="3">NIES-381</strain>
    </source>
</reference>
<evidence type="ECO:0000256" key="2">
    <source>
        <dbReference type="SAM" id="Phobius"/>
    </source>
</evidence>
<name>A0A7S1I347_9EUGL</name>
<sequence>MMDATRPGPGPAGTDDAETEEVDFETNNQELGHEHTEQTPEKFCSLSSGVVAFAVGAIALWFMIWMISTPQVPLYSTYPFFFIPLVLMLGATWWWHSRITSITHVIYHFLVGATFVVSCVFIAQMLLLGVWFMFEMAILPPTYQYRVVHPPEFPNVTVNSTNLSSAGGPSLPYKVNGTVTDAALDAALRAKAAGNSTGLDDLPEDSYYLEKVAHPLSAPLTLFYLSMVALPVPECAATYMVTSQSNRFHGHNKNFIINSLYVGLGYATGQSLLGMVTIAVQSGGGYTSEYYKVIDIPWYELLLMAFEYLIMSAPIQMLVGYGMGLLIAESREKNLPGRVVHRANYVAWCVRAFYYFFYFGLYFQYWGIAMFTIAALIEAALFIWYIKRIERTMPAEYLAKVGYLHAFGYGMLPQVEEYAQEQEMPARPVP</sequence>
<keyword evidence="2" id="KW-0472">Membrane</keyword>
<keyword evidence="2" id="KW-0812">Transmembrane</keyword>
<feature type="transmembrane region" description="Helical" evidence="2">
    <location>
        <begin position="339"/>
        <end position="357"/>
    </location>
</feature>
<feature type="transmembrane region" description="Helical" evidence="2">
    <location>
        <begin position="301"/>
        <end position="327"/>
    </location>
</feature>
<protein>
    <submittedName>
        <fullName evidence="3">Uncharacterized protein</fullName>
    </submittedName>
</protein>
<keyword evidence="2" id="KW-1133">Transmembrane helix</keyword>
<feature type="transmembrane region" description="Helical" evidence="2">
    <location>
        <begin position="222"/>
        <end position="241"/>
    </location>
</feature>
<feature type="region of interest" description="Disordered" evidence="1">
    <location>
        <begin position="1"/>
        <end position="21"/>
    </location>
</feature>
<organism evidence="3">
    <name type="scientific">Eutreptiella gymnastica</name>
    <dbReference type="NCBI Taxonomy" id="73025"/>
    <lineage>
        <taxon>Eukaryota</taxon>
        <taxon>Discoba</taxon>
        <taxon>Euglenozoa</taxon>
        <taxon>Euglenida</taxon>
        <taxon>Spirocuta</taxon>
        <taxon>Euglenophyceae</taxon>
        <taxon>Eutreptiales</taxon>
        <taxon>Eutreptiaceae</taxon>
        <taxon>Eutreptiella</taxon>
    </lineage>
</organism>
<feature type="transmembrane region" description="Helical" evidence="2">
    <location>
        <begin position="78"/>
        <end position="95"/>
    </location>
</feature>
<feature type="transmembrane region" description="Helical" evidence="2">
    <location>
        <begin position="363"/>
        <end position="386"/>
    </location>
</feature>
<gene>
    <name evidence="3" type="ORF">EGYM00392_LOCUS10516</name>
</gene>
<feature type="transmembrane region" description="Helical" evidence="2">
    <location>
        <begin position="261"/>
        <end position="281"/>
    </location>
</feature>
<proteinExistence type="predicted"/>
<feature type="transmembrane region" description="Helical" evidence="2">
    <location>
        <begin position="107"/>
        <end position="134"/>
    </location>
</feature>
<feature type="transmembrane region" description="Helical" evidence="2">
    <location>
        <begin position="43"/>
        <end position="66"/>
    </location>
</feature>